<keyword evidence="4" id="KW-0378">Hydrolase</keyword>
<dbReference type="InterPro" id="IPR035909">
    <property type="entry name" value="CheB_C"/>
</dbReference>
<dbReference type="PROSITE" id="PS50122">
    <property type="entry name" value="CHEB"/>
    <property type="match status" value="1"/>
</dbReference>
<dbReference type="GO" id="GO:0000156">
    <property type="term" value="F:phosphorelay response regulator activity"/>
    <property type="evidence" value="ECO:0007669"/>
    <property type="project" value="InterPro"/>
</dbReference>
<dbReference type="GO" id="GO:0000155">
    <property type="term" value="F:phosphorelay sensor kinase activity"/>
    <property type="evidence" value="ECO:0007669"/>
    <property type="project" value="InterPro"/>
</dbReference>
<dbReference type="EC" id="2.7.13.3" evidence="2"/>
<organism evidence="14 15">
    <name type="scientific">Rhodopirellula bahusiensis</name>
    <dbReference type="NCBI Taxonomy" id="2014065"/>
    <lineage>
        <taxon>Bacteria</taxon>
        <taxon>Pseudomonadati</taxon>
        <taxon>Planctomycetota</taxon>
        <taxon>Planctomycetia</taxon>
        <taxon>Pirellulales</taxon>
        <taxon>Pirellulaceae</taxon>
        <taxon>Rhodopirellula</taxon>
    </lineage>
</organism>
<dbReference type="InterPro" id="IPR003661">
    <property type="entry name" value="HisK_dim/P_dom"/>
</dbReference>
<dbReference type="InterPro" id="IPR001789">
    <property type="entry name" value="Sig_transdc_resp-reg_receiver"/>
</dbReference>
<dbReference type="SUPFAM" id="SSF52172">
    <property type="entry name" value="CheY-like"/>
    <property type="match status" value="1"/>
</dbReference>
<keyword evidence="15" id="KW-1185">Reference proteome</keyword>
<reference evidence="14 15" key="1">
    <citation type="submission" date="2017-06" db="EMBL/GenBank/DDBJ databases">
        <title>Description of Rhodopirellula bahusiensis sp. nov.</title>
        <authorList>
            <person name="Kizina J."/>
            <person name="Harder J."/>
        </authorList>
    </citation>
    <scope>NUCLEOTIDE SEQUENCE [LARGE SCALE GENOMIC DNA]</scope>
    <source>
        <strain evidence="14 15">SWK21</strain>
    </source>
</reference>
<evidence type="ECO:0000259" key="11">
    <source>
        <dbReference type="PROSITE" id="PS50113"/>
    </source>
</evidence>
<dbReference type="InterPro" id="IPR029063">
    <property type="entry name" value="SAM-dependent_MTases_sf"/>
</dbReference>
<evidence type="ECO:0000256" key="5">
    <source>
        <dbReference type="PROSITE-ProRule" id="PRU00169"/>
    </source>
</evidence>
<dbReference type="SMART" id="SM00387">
    <property type="entry name" value="HATPase_c"/>
    <property type="match status" value="1"/>
</dbReference>
<feature type="region of interest" description="Disordered" evidence="7">
    <location>
        <begin position="1"/>
        <end position="29"/>
    </location>
</feature>
<dbReference type="InterPro" id="IPR022641">
    <property type="entry name" value="CheR_N"/>
</dbReference>
<dbReference type="Pfam" id="PF00512">
    <property type="entry name" value="HisKA"/>
    <property type="match status" value="1"/>
</dbReference>
<evidence type="ECO:0000256" key="3">
    <source>
        <dbReference type="ARBA" id="ARBA00022553"/>
    </source>
</evidence>
<dbReference type="GeneID" id="90610863"/>
<feature type="active site" evidence="4">
    <location>
        <position position="40"/>
    </location>
</feature>
<dbReference type="PRINTS" id="PR00996">
    <property type="entry name" value="CHERMTFRASE"/>
</dbReference>
<evidence type="ECO:0000256" key="7">
    <source>
        <dbReference type="SAM" id="MobiDB-lite"/>
    </source>
</evidence>
<dbReference type="InterPro" id="IPR022642">
    <property type="entry name" value="CheR_C"/>
</dbReference>
<dbReference type="Gene3D" id="3.30.450.20">
    <property type="entry name" value="PAS domain"/>
    <property type="match status" value="4"/>
</dbReference>
<protein>
    <recommendedName>
        <fullName evidence="2">histidine kinase</fullName>
        <ecNumber evidence="2">2.7.13.3</ecNumber>
    </recommendedName>
</protein>
<dbReference type="Gene3D" id="1.10.287.130">
    <property type="match status" value="1"/>
</dbReference>
<dbReference type="InterPro" id="IPR003594">
    <property type="entry name" value="HATPase_dom"/>
</dbReference>
<feature type="domain" description="Histidine kinase" evidence="8">
    <location>
        <begin position="1265"/>
        <end position="1485"/>
    </location>
</feature>
<dbReference type="Gene3D" id="3.40.50.150">
    <property type="entry name" value="Vaccinia Virus protein VP39"/>
    <property type="match status" value="1"/>
</dbReference>
<dbReference type="PROSITE" id="PS50112">
    <property type="entry name" value="PAS"/>
    <property type="match status" value="3"/>
</dbReference>
<feature type="domain" description="Response regulatory" evidence="9">
    <location>
        <begin position="1518"/>
        <end position="1637"/>
    </location>
</feature>
<evidence type="ECO:0000256" key="2">
    <source>
        <dbReference type="ARBA" id="ARBA00012438"/>
    </source>
</evidence>
<dbReference type="PROSITE" id="PS50109">
    <property type="entry name" value="HIS_KIN"/>
    <property type="match status" value="1"/>
</dbReference>
<dbReference type="InterPro" id="IPR013767">
    <property type="entry name" value="PAS_fold"/>
</dbReference>
<dbReference type="EMBL" id="NIZW01000021">
    <property type="protein sequence ID" value="PHQ32900.1"/>
    <property type="molecule type" value="Genomic_DNA"/>
</dbReference>
<dbReference type="PANTHER" id="PTHR24422">
    <property type="entry name" value="CHEMOTAXIS PROTEIN METHYLTRANSFERASE"/>
    <property type="match status" value="1"/>
</dbReference>
<dbReference type="GO" id="GO:0008757">
    <property type="term" value="F:S-adenosylmethionine-dependent methyltransferase activity"/>
    <property type="evidence" value="ECO:0007669"/>
    <property type="project" value="InterPro"/>
</dbReference>
<dbReference type="GO" id="GO:0006355">
    <property type="term" value="P:regulation of DNA-templated transcription"/>
    <property type="evidence" value="ECO:0007669"/>
    <property type="project" value="InterPro"/>
</dbReference>
<feature type="coiled-coil region" evidence="6">
    <location>
        <begin position="680"/>
        <end position="760"/>
    </location>
</feature>
<dbReference type="SUPFAM" id="SSF53335">
    <property type="entry name" value="S-adenosyl-L-methionine-dependent methyltransferases"/>
    <property type="match status" value="1"/>
</dbReference>
<evidence type="ECO:0000313" key="15">
    <source>
        <dbReference type="Proteomes" id="UP000225740"/>
    </source>
</evidence>
<proteinExistence type="predicted"/>
<keyword evidence="6" id="KW-0175">Coiled coil</keyword>
<dbReference type="SUPFAM" id="SSF47757">
    <property type="entry name" value="Chemotaxis receptor methyltransferase CheR, N-terminal domain"/>
    <property type="match status" value="1"/>
</dbReference>
<dbReference type="SUPFAM" id="SSF47384">
    <property type="entry name" value="Homodimeric domain of signal transducing histidine kinase"/>
    <property type="match status" value="1"/>
</dbReference>
<dbReference type="PROSITE" id="PS50110">
    <property type="entry name" value="RESPONSE_REGULATORY"/>
    <property type="match status" value="1"/>
</dbReference>
<feature type="active site" evidence="4">
    <location>
        <position position="67"/>
    </location>
</feature>
<feature type="domain" description="PAS" evidence="10">
    <location>
        <begin position="1116"/>
        <end position="1153"/>
    </location>
</feature>
<feature type="domain" description="PAS" evidence="10">
    <location>
        <begin position="868"/>
        <end position="938"/>
    </location>
</feature>
<dbReference type="Pfam" id="PF02518">
    <property type="entry name" value="HATPase_c"/>
    <property type="match status" value="1"/>
</dbReference>
<dbReference type="GO" id="GO:0008984">
    <property type="term" value="F:protein-glutamate methylesterase activity"/>
    <property type="evidence" value="ECO:0007669"/>
    <property type="project" value="InterPro"/>
</dbReference>
<feature type="region of interest" description="Disordered" evidence="7">
    <location>
        <begin position="652"/>
        <end position="678"/>
    </location>
</feature>
<dbReference type="InterPro" id="IPR036097">
    <property type="entry name" value="HisK_dim/P_sf"/>
</dbReference>
<evidence type="ECO:0000256" key="4">
    <source>
        <dbReference type="PROSITE-ProRule" id="PRU00050"/>
    </source>
</evidence>
<evidence type="ECO:0000259" key="10">
    <source>
        <dbReference type="PROSITE" id="PS50112"/>
    </source>
</evidence>
<dbReference type="InterPro" id="IPR005467">
    <property type="entry name" value="His_kinase_dom"/>
</dbReference>
<name>A0A2G1W203_9BACT</name>
<dbReference type="CDD" id="cd17546">
    <property type="entry name" value="REC_hyHK_CKI1_RcsC-like"/>
    <property type="match status" value="1"/>
</dbReference>
<dbReference type="PROSITE" id="PS50123">
    <property type="entry name" value="CHER"/>
    <property type="match status" value="1"/>
</dbReference>
<evidence type="ECO:0000259" key="12">
    <source>
        <dbReference type="PROSITE" id="PS50122"/>
    </source>
</evidence>
<dbReference type="InterPro" id="IPR000700">
    <property type="entry name" value="PAS-assoc_C"/>
</dbReference>
<dbReference type="InterPro" id="IPR011006">
    <property type="entry name" value="CheY-like_superfamily"/>
</dbReference>
<dbReference type="InterPro" id="IPR001610">
    <property type="entry name" value="PAC"/>
</dbReference>
<dbReference type="InterPro" id="IPR000780">
    <property type="entry name" value="CheR_MeTrfase"/>
</dbReference>
<dbReference type="InterPro" id="IPR000673">
    <property type="entry name" value="Sig_transdc_resp-reg_Me-estase"/>
</dbReference>
<dbReference type="InterPro" id="IPR050903">
    <property type="entry name" value="Bact_Chemotaxis_MeTrfase"/>
</dbReference>
<feature type="active site" evidence="4">
    <location>
        <position position="159"/>
    </location>
</feature>
<evidence type="ECO:0000259" key="9">
    <source>
        <dbReference type="PROSITE" id="PS50110"/>
    </source>
</evidence>
<dbReference type="InterPro" id="IPR036890">
    <property type="entry name" value="HATPase_C_sf"/>
</dbReference>
<dbReference type="SUPFAM" id="SSF55874">
    <property type="entry name" value="ATPase domain of HSP90 chaperone/DNA topoisomerase II/histidine kinase"/>
    <property type="match status" value="1"/>
</dbReference>
<evidence type="ECO:0000259" key="8">
    <source>
        <dbReference type="PROSITE" id="PS50109"/>
    </source>
</evidence>
<dbReference type="SUPFAM" id="SSF52738">
    <property type="entry name" value="Methylesterase CheB, C-terminal domain"/>
    <property type="match status" value="1"/>
</dbReference>
<dbReference type="SUPFAM" id="SSF55785">
    <property type="entry name" value="PYP-like sensor domain (PAS domain)"/>
    <property type="match status" value="4"/>
</dbReference>
<dbReference type="Gene3D" id="3.40.50.2300">
    <property type="match status" value="1"/>
</dbReference>
<feature type="domain" description="PAC" evidence="11">
    <location>
        <begin position="1061"/>
        <end position="1115"/>
    </location>
</feature>
<evidence type="ECO:0000259" key="13">
    <source>
        <dbReference type="PROSITE" id="PS50123"/>
    </source>
</evidence>
<dbReference type="Pfam" id="PF03705">
    <property type="entry name" value="CheR_N"/>
    <property type="match status" value="1"/>
</dbReference>
<evidence type="ECO:0000256" key="1">
    <source>
        <dbReference type="ARBA" id="ARBA00000085"/>
    </source>
</evidence>
<gene>
    <name evidence="14" type="ORF">CEE69_23195</name>
</gene>
<sequence>MADTSALPDDSSGTESEIETDDAPQTSSWLHQPVVGIGASAGGLEALEKLFGKMPVATGMSFVVVQHLSPDFKSHMDDLLRRVTNIPVEVVDNGVEVQPDTIYLIPARKEMVISNGKLLLTDRGSEKVLTHPIDQFLRSLAQDAQERAIGIVLSGTGSDGSRGVVEISNNGGLVVIQDPATCKFDSMPMNARNTGHVDLELAPEKMGETLQQYLFDGQRTKADEEPDLEVVERSGLERVFQLLQKKHGIDFNHYKTGTVHRRIQRRMDLMHLDALALYVAHINEHPEEVNELYRDLLIGVTQFFRDRDAYAVLEQQVIPELIGRAKDTIRIWVCGCATGEEAYSIAMLMREGIERSGRDIDFKMFATDPHRGSLQIAATGYYTESQLSEIATDRREKFFIRRDSGYLVNDSLRRSVVFAAQNVINDPPFTQMDLVSCRNMLIYLQTPAQRKTLSLFHFALKTSGVLFLGPSESVGDIGDEFDAINSQWKLFRKRRDVRLPIELRMPLANQSISRVTSVSTSIAEPLPQRRNENLLEIYNVLLADKMPPSVVIDTDYRVIHIFPGVSRYLRVPDGIPSDNILHMVTKELRASIGAAVTQAIKKQDAVHYYGIPSPADGPNHVLELIAEPYQLPAKAATCILIQFNASEIPSALREAAAPSDESSDTERKQLDFSSATESRIDDLEHELSFSRQNLQATIEELETSNEELQATNEEMVASNEELQSTNEELQSVNEELYTVNAELQIRVNELNEANADMVNLLATTRVGVLFLDNELRIRRATPEISRLLSIDNNDIGRLLEAFIQPIHDDQFLDHVRQVRDERIELEWEVACRDSSYLVRALPYMQNQETNGVVIAFVNVNVLRQAERDVLKFKFMADENVDALVLLDQKGKISYANRKMGEQLGFSSEELAGQFLSRFKSENDAETYDNRLANAHSNGGDLFESVLRRRDGAEFPIEIALTPVTLQGKQFFFASIRDITLRKSHESQMRLLSKAVHSAANGIVITDCSLEDNPINFVNQGFKEMTGFSDHEILGRNCRFLQGEETDQETVLKIQRALDRGESVRELIKNYRKNGEAFWNDLYITPVHDEHNTLTHFVGVQNDVTERIEVARHTESNERTIRLLLDSTAEGLFGLDVNGKCTFSNEKAAKLLGYDCGSEIVGQELAELARPCDSEGNPFDEQQLHILSAIRAGDQINRYDERFCRQDGESFPVEYWCHPIHEGEDVVGAVVTFVDIEDRLQVENELREAKLAADAANEAKSRFLANMSHELRTPLSAMLGFTKILQEDPDESTRLEYLSTIQRNGDYLLRLLGDVLDLSRIEANKFTTATNSVSLGELLADIFETMKMRTQDYQNTLHFDVVEPLPQTITTDSARLRQIMINLIANAIKFAPKGRVDVIARSERIDDETFLILKVVDNGIGIADEKLRTLFEPFVQADATISNRFGGTGLGLSITKRLVAALGGTIQVTSTEGQGSEFAIRLPVDPIGDMGLLTIHLSDEKDSDNLKTTIDQDILLNARVLIADDMRDVRFVAQHFLKKAGCEVEVAENGRQAVDMVVNSIAEGNPFELCLMDMQMPELDGLGAVRELRSRGIELPVIALTADAMKGTRRRLISEGFDEYLSKPLKVNRLLRIAKGLLDA</sequence>
<dbReference type="Pfam" id="PF01739">
    <property type="entry name" value="CheR"/>
    <property type="match status" value="1"/>
</dbReference>
<dbReference type="Gene3D" id="3.30.565.10">
    <property type="entry name" value="Histidine kinase-like ATPase, C-terminal domain"/>
    <property type="match status" value="1"/>
</dbReference>
<feature type="domain" description="PAC" evidence="11">
    <location>
        <begin position="940"/>
        <end position="990"/>
    </location>
</feature>
<comment type="caution">
    <text evidence="14">The sequence shown here is derived from an EMBL/GenBank/DDBJ whole genome shotgun (WGS) entry which is preliminary data.</text>
</comment>
<evidence type="ECO:0000256" key="6">
    <source>
        <dbReference type="SAM" id="Coils"/>
    </source>
</evidence>
<keyword evidence="4" id="KW-0145">Chemotaxis</keyword>
<dbReference type="Proteomes" id="UP000225740">
    <property type="component" value="Unassembled WGS sequence"/>
</dbReference>
<dbReference type="Pfam" id="PF01339">
    <property type="entry name" value="CheB_methylest"/>
    <property type="match status" value="1"/>
</dbReference>
<dbReference type="SMART" id="SM00388">
    <property type="entry name" value="HisKA"/>
    <property type="match status" value="1"/>
</dbReference>
<dbReference type="PROSITE" id="PS50113">
    <property type="entry name" value="PAC"/>
    <property type="match status" value="3"/>
</dbReference>
<dbReference type="GO" id="GO:0006935">
    <property type="term" value="P:chemotaxis"/>
    <property type="evidence" value="ECO:0007669"/>
    <property type="project" value="UniProtKB-UniRule"/>
</dbReference>
<comment type="catalytic activity">
    <reaction evidence="1">
        <text>ATP + protein L-histidine = ADP + protein N-phospho-L-histidine.</text>
        <dbReference type="EC" id="2.7.13.3"/>
    </reaction>
</comment>
<dbReference type="CDD" id="cd16434">
    <property type="entry name" value="CheB-CheR_fusion"/>
    <property type="match status" value="1"/>
</dbReference>
<dbReference type="CDD" id="cd00130">
    <property type="entry name" value="PAS"/>
    <property type="match status" value="3"/>
</dbReference>
<dbReference type="SMART" id="SM00138">
    <property type="entry name" value="MeTrc"/>
    <property type="match status" value="1"/>
</dbReference>
<dbReference type="Pfam" id="PF00072">
    <property type="entry name" value="Response_reg"/>
    <property type="match status" value="1"/>
</dbReference>
<dbReference type="SMART" id="SM00086">
    <property type="entry name" value="PAC"/>
    <property type="match status" value="3"/>
</dbReference>
<keyword evidence="3 5" id="KW-0597">Phosphoprotein</keyword>
<feature type="domain" description="CheR-type methyltransferase" evidence="13">
    <location>
        <begin position="236"/>
        <end position="494"/>
    </location>
</feature>
<feature type="domain" description="PAS" evidence="10">
    <location>
        <begin position="987"/>
        <end position="1060"/>
    </location>
</feature>
<dbReference type="InterPro" id="IPR000014">
    <property type="entry name" value="PAS"/>
</dbReference>
<dbReference type="PANTHER" id="PTHR24422:SF27">
    <property type="entry name" value="PROTEIN-GLUTAMATE O-METHYLTRANSFERASE"/>
    <property type="match status" value="1"/>
</dbReference>
<dbReference type="CDD" id="cd16922">
    <property type="entry name" value="HATPase_EvgS-ArcB-TorS-like"/>
    <property type="match status" value="1"/>
</dbReference>
<dbReference type="SMART" id="SM00448">
    <property type="entry name" value="REC"/>
    <property type="match status" value="1"/>
</dbReference>
<dbReference type="Pfam" id="PF00989">
    <property type="entry name" value="PAS"/>
    <property type="match status" value="1"/>
</dbReference>
<feature type="modified residue" description="4-aspartylphosphate" evidence="5">
    <location>
        <position position="1572"/>
    </location>
</feature>
<evidence type="ECO:0000313" key="14">
    <source>
        <dbReference type="EMBL" id="PHQ32900.1"/>
    </source>
</evidence>
<feature type="domain" description="CheB-type methylesterase" evidence="12">
    <location>
        <begin position="24"/>
        <end position="217"/>
    </location>
</feature>
<accession>A0A2G1W203</accession>
<dbReference type="Pfam" id="PF13596">
    <property type="entry name" value="PAS_10"/>
    <property type="match status" value="1"/>
</dbReference>
<dbReference type="NCBIfam" id="TIGR00229">
    <property type="entry name" value="sensory_box"/>
    <property type="match status" value="3"/>
</dbReference>
<dbReference type="Pfam" id="PF13426">
    <property type="entry name" value="PAS_9"/>
    <property type="match status" value="2"/>
</dbReference>
<dbReference type="GO" id="GO:0005737">
    <property type="term" value="C:cytoplasm"/>
    <property type="evidence" value="ECO:0007669"/>
    <property type="project" value="InterPro"/>
</dbReference>
<dbReference type="RefSeq" id="WP_099263021.1">
    <property type="nucleotide sequence ID" value="NZ_NIZW01000021.1"/>
</dbReference>
<dbReference type="FunFam" id="3.30.565.10:FF:000010">
    <property type="entry name" value="Sensor histidine kinase RcsC"/>
    <property type="match status" value="1"/>
</dbReference>
<dbReference type="Gene3D" id="3.40.50.180">
    <property type="entry name" value="Methylesterase CheB, C-terminal domain"/>
    <property type="match status" value="1"/>
</dbReference>
<dbReference type="SMART" id="SM00091">
    <property type="entry name" value="PAS"/>
    <property type="match status" value="4"/>
</dbReference>
<dbReference type="OrthoDB" id="288469at2"/>
<dbReference type="CDD" id="cd00082">
    <property type="entry name" value="HisKA"/>
    <property type="match status" value="1"/>
</dbReference>
<feature type="domain" description="PAC" evidence="11">
    <location>
        <begin position="1196"/>
        <end position="1247"/>
    </location>
</feature>
<dbReference type="InterPro" id="IPR035965">
    <property type="entry name" value="PAS-like_dom_sf"/>
</dbReference>